<gene>
    <name evidence="2" type="ORF">ACFQS8_13685</name>
</gene>
<dbReference type="EC" id="2.7.1.-" evidence="2"/>
<name>A0ABW2IP60_9PROT</name>
<organism evidence="2 3">
    <name type="scientific">Hirschia litorea</name>
    <dbReference type="NCBI Taxonomy" id="1199156"/>
    <lineage>
        <taxon>Bacteria</taxon>
        <taxon>Pseudomonadati</taxon>
        <taxon>Pseudomonadota</taxon>
        <taxon>Alphaproteobacteria</taxon>
        <taxon>Hyphomonadales</taxon>
        <taxon>Hyphomonadaceae</taxon>
        <taxon>Hirschia</taxon>
    </lineage>
</organism>
<dbReference type="InterPro" id="IPR001206">
    <property type="entry name" value="Diacylglycerol_kinase_cat_dom"/>
</dbReference>
<comment type="caution">
    <text evidence="2">The sequence shown here is derived from an EMBL/GenBank/DDBJ whole genome shotgun (WGS) entry which is preliminary data.</text>
</comment>
<dbReference type="Gene3D" id="3.40.50.10330">
    <property type="entry name" value="Probable inorganic polyphosphate/atp-NAD kinase, domain 1"/>
    <property type="match status" value="1"/>
</dbReference>
<keyword evidence="3" id="KW-1185">Reference proteome</keyword>
<keyword evidence="2" id="KW-0808">Transferase</keyword>
<feature type="domain" description="DAGKc" evidence="1">
    <location>
        <begin position="17"/>
        <end position="113"/>
    </location>
</feature>
<dbReference type="Pfam" id="PF00781">
    <property type="entry name" value="DAGK_cat"/>
    <property type="match status" value="1"/>
</dbReference>
<reference evidence="3" key="1">
    <citation type="journal article" date="2019" name="Int. J. Syst. Evol. Microbiol.">
        <title>The Global Catalogue of Microorganisms (GCM) 10K type strain sequencing project: providing services to taxonomists for standard genome sequencing and annotation.</title>
        <authorList>
            <consortium name="The Broad Institute Genomics Platform"/>
            <consortium name="The Broad Institute Genome Sequencing Center for Infectious Disease"/>
            <person name="Wu L."/>
            <person name="Ma J."/>
        </authorList>
    </citation>
    <scope>NUCLEOTIDE SEQUENCE [LARGE SCALE GENOMIC DNA]</scope>
    <source>
        <strain evidence="3">CCUG 51308</strain>
    </source>
</reference>
<dbReference type="SUPFAM" id="SSF111331">
    <property type="entry name" value="NAD kinase/diacylglycerol kinase-like"/>
    <property type="match status" value="1"/>
</dbReference>
<dbReference type="EMBL" id="JBHTBR010000005">
    <property type="protein sequence ID" value="MFC7292678.1"/>
    <property type="molecule type" value="Genomic_DNA"/>
</dbReference>
<evidence type="ECO:0000259" key="1">
    <source>
        <dbReference type="Pfam" id="PF00781"/>
    </source>
</evidence>
<protein>
    <submittedName>
        <fullName evidence="2">Diacylglycerol/lipid kinase family protein</fullName>
        <ecNumber evidence="2">2.7.1.-</ecNumber>
    </submittedName>
</protein>
<keyword evidence="2" id="KW-0418">Kinase</keyword>
<sequence length="289" mass="31609">MTMYAIVNMLAKTVPDDAKAQLGAFLEERNIQHEILCVEPDDLCNMFEDINQRTTATQAMPCIVWGGDGTIACALENLSPKKFSIIALPGGTMNLLHRTIHGEGADWQTILDNCLVANESVNISRGCLQKKDGEDLHFYVATLLGKLAQLAIPREELRENNLISAVSEMVATDDVLDLDPILEIQLSNGKSYQASAIGVGVDKSIPHAFDIGMINPDSILDLASIGLQSFIGDWHDVDEIDRFRVPYLTVISDESNEIDATLDGEFQKLSLPIDIVFEPAAVKVVSAKL</sequence>
<evidence type="ECO:0000313" key="2">
    <source>
        <dbReference type="EMBL" id="MFC7292678.1"/>
    </source>
</evidence>
<dbReference type="Proteomes" id="UP001596492">
    <property type="component" value="Unassembled WGS sequence"/>
</dbReference>
<dbReference type="InterPro" id="IPR016064">
    <property type="entry name" value="NAD/diacylglycerol_kinase_sf"/>
</dbReference>
<dbReference type="GO" id="GO:0016301">
    <property type="term" value="F:kinase activity"/>
    <property type="evidence" value="ECO:0007669"/>
    <property type="project" value="UniProtKB-KW"/>
</dbReference>
<proteinExistence type="predicted"/>
<evidence type="ECO:0000313" key="3">
    <source>
        <dbReference type="Proteomes" id="UP001596492"/>
    </source>
</evidence>
<accession>A0ABW2IP60</accession>
<dbReference type="InterPro" id="IPR017438">
    <property type="entry name" value="ATP-NAD_kinase_N"/>
</dbReference>